<dbReference type="SUPFAM" id="SSF53474">
    <property type="entry name" value="alpha/beta-Hydrolases"/>
    <property type="match status" value="1"/>
</dbReference>
<dbReference type="HOGENOM" id="CLU_1110586_0_0_9"/>
<name>A5CYV6_PELTS</name>
<dbReference type="AlphaFoldDB" id="A5CYV6"/>
<evidence type="ECO:0000313" key="1">
    <source>
        <dbReference type="EMBL" id="BAF60838.1"/>
    </source>
</evidence>
<gene>
    <name evidence="1" type="ordered locus">PTH_2657</name>
</gene>
<keyword evidence="2" id="KW-1185">Reference proteome</keyword>
<organism evidence="1 2">
    <name type="scientific">Pelotomaculum thermopropionicum (strain DSM 13744 / JCM 10971 / SI)</name>
    <dbReference type="NCBI Taxonomy" id="370438"/>
    <lineage>
        <taxon>Bacteria</taxon>
        <taxon>Bacillati</taxon>
        <taxon>Bacillota</taxon>
        <taxon>Clostridia</taxon>
        <taxon>Eubacteriales</taxon>
        <taxon>Desulfotomaculaceae</taxon>
        <taxon>Pelotomaculum</taxon>
    </lineage>
</organism>
<accession>A5CYV6</accession>
<dbReference type="InterPro" id="IPR029058">
    <property type="entry name" value="AB_hydrolase_fold"/>
</dbReference>
<dbReference type="KEGG" id="pth:PTH_2657"/>
<dbReference type="STRING" id="370438.PTH_2657"/>
<dbReference type="Proteomes" id="UP000006556">
    <property type="component" value="Chromosome"/>
</dbReference>
<evidence type="ECO:0008006" key="3">
    <source>
        <dbReference type="Google" id="ProtNLM"/>
    </source>
</evidence>
<evidence type="ECO:0000313" key="2">
    <source>
        <dbReference type="Proteomes" id="UP000006556"/>
    </source>
</evidence>
<dbReference type="EMBL" id="AP009389">
    <property type="protein sequence ID" value="BAF60838.1"/>
    <property type="molecule type" value="Genomic_DNA"/>
</dbReference>
<dbReference type="Gene3D" id="3.40.50.1820">
    <property type="entry name" value="alpha/beta hydrolase"/>
    <property type="match status" value="1"/>
</dbReference>
<dbReference type="eggNOG" id="ENOG50317MH">
    <property type="taxonomic scope" value="Bacteria"/>
</dbReference>
<proteinExistence type="predicted"/>
<protein>
    <recommendedName>
        <fullName evidence="3">Serine hydrolase FSH domain-containing protein</fullName>
    </recommendedName>
</protein>
<reference evidence="2" key="1">
    <citation type="journal article" date="2008" name="Genome Res.">
        <title>The genome of Pelotomaculum thermopropionicum reveals niche-associated evolution in anaerobic microbiota.</title>
        <authorList>
            <person name="Kosaka T."/>
            <person name="Kato S."/>
            <person name="Shimoyama T."/>
            <person name="Ishii S."/>
            <person name="Abe T."/>
            <person name="Watanabe K."/>
        </authorList>
    </citation>
    <scope>NUCLEOTIDE SEQUENCE [LARGE SCALE GENOMIC DNA]</scope>
    <source>
        <strain evidence="2">DSM 13744 / JCM 10971 / SI</strain>
    </source>
</reference>
<sequence length="250" mass="27524">MFVHGMGHSDDRYYWKKWAAPLRAELAVQGLPLEEGQFGGVYYYDLVPGPRDEVWNGEALQVQLLGLRKRAAEELGSLRSPFAGGKEAVKKLAEFIVDNFGDILTYLYLDETHQAVNGRVYEAVESSAGPAVLIGYSLGSIVCYCALKQNQAAARKVSHLIMLGSPLFWFRQGVAGRVGLESRPAVGRFANIAGILDIAWPQAVSRLVGGLDENVEFTINAFDPVKGHMEYFCKKEGLRVIAAEVIKGWS</sequence>